<feature type="active site" description="Proton acceptor" evidence="3">
    <location>
        <position position="65"/>
    </location>
</feature>
<dbReference type="AlphaFoldDB" id="A0A5D8QAY0"/>
<organism evidence="5 6">
    <name type="scientific">Calorimonas adulescens</name>
    <dbReference type="NCBI Taxonomy" id="2606906"/>
    <lineage>
        <taxon>Bacteria</taxon>
        <taxon>Bacillati</taxon>
        <taxon>Bacillota</taxon>
        <taxon>Clostridia</taxon>
        <taxon>Thermoanaerobacterales</taxon>
        <taxon>Thermoanaerobacteraceae</taxon>
        <taxon>Calorimonas</taxon>
    </lineage>
</organism>
<evidence type="ECO:0000256" key="1">
    <source>
        <dbReference type="ARBA" id="ARBA00008754"/>
    </source>
</evidence>
<evidence type="ECO:0000313" key="6">
    <source>
        <dbReference type="Proteomes" id="UP000322976"/>
    </source>
</evidence>
<comment type="caution">
    <text evidence="5">The sequence shown here is derived from an EMBL/GenBank/DDBJ whole genome shotgun (WGS) entry which is preliminary data.</text>
</comment>
<feature type="binding site" evidence="4">
    <location>
        <position position="132"/>
    </location>
    <ligand>
        <name>D-ribulose 5-phosphate</name>
        <dbReference type="ChEBI" id="CHEBI:58121"/>
    </ligand>
</feature>
<feature type="binding site" evidence="4">
    <location>
        <position position="99"/>
    </location>
    <ligand>
        <name>D-ribulose 5-phosphate</name>
        <dbReference type="ChEBI" id="CHEBI:58121"/>
    </ligand>
</feature>
<dbReference type="EMBL" id="VTPS01000015">
    <property type="protein sequence ID" value="TZE81299.1"/>
    <property type="molecule type" value="Genomic_DNA"/>
</dbReference>
<dbReference type="NCBIfam" id="TIGR01120">
    <property type="entry name" value="rpiB"/>
    <property type="match status" value="1"/>
</dbReference>
<feature type="binding site" evidence="4">
    <location>
        <begin position="8"/>
        <end position="9"/>
    </location>
    <ligand>
        <name>D-ribulose 5-phosphate</name>
        <dbReference type="ChEBI" id="CHEBI:58121"/>
    </ligand>
</feature>
<dbReference type="GO" id="GO:0004751">
    <property type="term" value="F:ribose-5-phosphate isomerase activity"/>
    <property type="evidence" value="ECO:0007669"/>
    <property type="project" value="UniProtKB-EC"/>
</dbReference>
<feature type="binding site" evidence="4">
    <location>
        <position position="109"/>
    </location>
    <ligand>
        <name>D-ribulose 5-phosphate</name>
        <dbReference type="ChEBI" id="CHEBI:58121"/>
    </ligand>
</feature>
<accession>A0A5D8QAY0</accession>
<dbReference type="PANTHER" id="PTHR43732">
    <property type="entry name" value="RIBOSE 5-PHOSPHATE ISOMERASE-RELATED"/>
    <property type="match status" value="1"/>
</dbReference>
<name>A0A5D8QAY0_9THEO</name>
<feature type="active site" description="Proton donor" evidence="3">
    <location>
        <position position="98"/>
    </location>
</feature>
<proteinExistence type="inferred from homology"/>
<evidence type="ECO:0000313" key="5">
    <source>
        <dbReference type="EMBL" id="TZE81299.1"/>
    </source>
</evidence>
<protein>
    <submittedName>
        <fullName evidence="5">Ribose 5-phosphate isomerase B</fullName>
        <ecNumber evidence="5">5.3.1.6</ecNumber>
    </submittedName>
</protein>
<dbReference type="InterPro" id="IPR003500">
    <property type="entry name" value="RpiB_LacA_LacB"/>
</dbReference>
<dbReference type="PANTHER" id="PTHR43732:SF1">
    <property type="entry name" value="RIBOSE 5-PHOSPHATE ISOMERASE"/>
    <property type="match status" value="1"/>
</dbReference>
<dbReference type="InterPro" id="IPR004785">
    <property type="entry name" value="RpiB"/>
</dbReference>
<sequence>MRLAIGSDHGGFTLKESIKKHLLERGIEVEDFGIFSEESVDYPDYALRVGEAVADGRFDGGILCCGTGIGMSIAANKVKGIRAAHVTDCFSARYAKEHNNANIICLGGRITGPGLADMIVDQWLDAEFQGGRHSRRIEKISDIETKYLHGEEC</sequence>
<feature type="binding site" evidence="4">
    <location>
        <position position="136"/>
    </location>
    <ligand>
        <name>D-ribulose 5-phosphate</name>
        <dbReference type="ChEBI" id="CHEBI:58121"/>
    </ligand>
</feature>
<evidence type="ECO:0000256" key="2">
    <source>
        <dbReference type="ARBA" id="ARBA00023235"/>
    </source>
</evidence>
<comment type="similarity">
    <text evidence="1">Belongs to the LacAB/RpiB family.</text>
</comment>
<keyword evidence="6" id="KW-1185">Reference proteome</keyword>
<dbReference type="NCBIfam" id="NF004051">
    <property type="entry name" value="PRK05571.1"/>
    <property type="match status" value="1"/>
</dbReference>
<dbReference type="Pfam" id="PF02502">
    <property type="entry name" value="LacAB_rpiB"/>
    <property type="match status" value="1"/>
</dbReference>
<dbReference type="GO" id="GO:0005975">
    <property type="term" value="P:carbohydrate metabolic process"/>
    <property type="evidence" value="ECO:0007669"/>
    <property type="project" value="InterPro"/>
</dbReference>
<dbReference type="Gene3D" id="3.40.1400.10">
    <property type="entry name" value="Sugar-phosphate isomerase, RpiB/LacA/LacB"/>
    <property type="match status" value="1"/>
</dbReference>
<dbReference type="InterPro" id="IPR036569">
    <property type="entry name" value="RpiB_LacA_LacB_sf"/>
</dbReference>
<dbReference type="EC" id="5.3.1.6" evidence="5"/>
<feature type="binding site" evidence="4">
    <location>
        <begin position="66"/>
        <end position="70"/>
    </location>
    <ligand>
        <name>D-ribulose 5-phosphate</name>
        <dbReference type="ChEBI" id="CHEBI:58121"/>
    </ligand>
</feature>
<dbReference type="Proteomes" id="UP000322976">
    <property type="component" value="Unassembled WGS sequence"/>
</dbReference>
<evidence type="ECO:0000256" key="4">
    <source>
        <dbReference type="PIRSR" id="PIRSR005384-2"/>
    </source>
</evidence>
<dbReference type="PIRSF" id="PIRSF005384">
    <property type="entry name" value="RpiB_LacA_B"/>
    <property type="match status" value="1"/>
</dbReference>
<dbReference type="SUPFAM" id="SSF89623">
    <property type="entry name" value="Ribose/Galactose isomerase RpiB/AlsB"/>
    <property type="match status" value="1"/>
</dbReference>
<dbReference type="RefSeq" id="WP_149545761.1">
    <property type="nucleotide sequence ID" value="NZ_VTPS01000015.1"/>
</dbReference>
<keyword evidence="2 5" id="KW-0413">Isomerase</keyword>
<reference evidence="5 6" key="1">
    <citation type="submission" date="2019-08" db="EMBL/GenBank/DDBJ databases">
        <title>Calorimonas adulescens gen. nov., sp. nov., an anaerobic thermophilic bacterium from Sakhalin hot spring.</title>
        <authorList>
            <person name="Khomyakova M.A."/>
            <person name="Merkel A.Y."/>
            <person name="Novikov A."/>
            <person name="Bonch-Osmolovskaya E.A."/>
            <person name="Slobodkin A.I."/>
        </authorList>
    </citation>
    <scope>NUCLEOTIDE SEQUENCE [LARGE SCALE GENOMIC DNA]</scope>
    <source>
        <strain evidence="5 6">A05MB</strain>
    </source>
</reference>
<dbReference type="InterPro" id="IPR051812">
    <property type="entry name" value="SPI_LacAB/RpiB"/>
</dbReference>
<dbReference type="NCBIfam" id="TIGR00689">
    <property type="entry name" value="rpiB_lacA_lacB"/>
    <property type="match status" value="1"/>
</dbReference>
<gene>
    <name evidence="5" type="primary">rpiB</name>
    <name evidence="5" type="ORF">FWJ32_09710</name>
</gene>
<evidence type="ECO:0000256" key="3">
    <source>
        <dbReference type="PIRSR" id="PIRSR005384-1"/>
    </source>
</evidence>